<dbReference type="GO" id="GO:0016413">
    <property type="term" value="F:O-acetyltransferase activity"/>
    <property type="evidence" value="ECO:0007669"/>
    <property type="project" value="InterPro"/>
</dbReference>
<dbReference type="InterPro" id="IPR026057">
    <property type="entry name" value="TBL_C"/>
</dbReference>
<dbReference type="Proteomes" id="UP000015453">
    <property type="component" value="Unassembled WGS sequence"/>
</dbReference>
<comment type="caution">
    <text evidence="4">The sequence shown here is derived from an EMBL/GenBank/DDBJ whole genome shotgun (WGS) entry which is preliminary data.</text>
</comment>
<dbReference type="Pfam" id="PF13839">
    <property type="entry name" value="PC-Esterase"/>
    <property type="match status" value="1"/>
</dbReference>
<keyword evidence="5" id="KW-1185">Reference proteome</keyword>
<gene>
    <name evidence="4" type="ORF">M569_07424</name>
</gene>
<keyword evidence="2" id="KW-0472">Membrane</keyword>
<comment type="similarity">
    <text evidence="1">Belongs to the PC-esterase family. TBL subfamily.</text>
</comment>
<keyword evidence="2" id="KW-0812">Transmembrane</keyword>
<dbReference type="EMBL" id="AUSU01003157">
    <property type="protein sequence ID" value="EPS67356.1"/>
    <property type="molecule type" value="Genomic_DNA"/>
</dbReference>
<dbReference type="PANTHER" id="PTHR32285:SF57">
    <property type="entry name" value="XYLOGLUCAN O-ACETYLTRANSFERASE 1"/>
    <property type="match status" value="1"/>
</dbReference>
<organism evidence="4 5">
    <name type="scientific">Genlisea aurea</name>
    <dbReference type="NCBI Taxonomy" id="192259"/>
    <lineage>
        <taxon>Eukaryota</taxon>
        <taxon>Viridiplantae</taxon>
        <taxon>Streptophyta</taxon>
        <taxon>Embryophyta</taxon>
        <taxon>Tracheophyta</taxon>
        <taxon>Spermatophyta</taxon>
        <taxon>Magnoliopsida</taxon>
        <taxon>eudicotyledons</taxon>
        <taxon>Gunneridae</taxon>
        <taxon>Pentapetalae</taxon>
        <taxon>asterids</taxon>
        <taxon>lamiids</taxon>
        <taxon>Lamiales</taxon>
        <taxon>Lentibulariaceae</taxon>
        <taxon>Genlisea</taxon>
    </lineage>
</organism>
<reference evidence="4 5" key="1">
    <citation type="journal article" date="2013" name="BMC Genomics">
        <title>The miniature genome of a carnivorous plant Genlisea aurea contains a low number of genes and short non-coding sequences.</title>
        <authorList>
            <person name="Leushkin E.V."/>
            <person name="Sutormin R.A."/>
            <person name="Nabieva E.R."/>
            <person name="Penin A.A."/>
            <person name="Kondrashov A.S."/>
            <person name="Logacheva M.D."/>
        </authorList>
    </citation>
    <scope>NUCLEOTIDE SEQUENCE [LARGE SCALE GENOMIC DNA]</scope>
</reference>
<evidence type="ECO:0000256" key="2">
    <source>
        <dbReference type="SAM" id="Phobius"/>
    </source>
</evidence>
<evidence type="ECO:0000313" key="5">
    <source>
        <dbReference type="Proteomes" id="UP000015453"/>
    </source>
</evidence>
<proteinExistence type="inferred from homology"/>
<dbReference type="GO" id="GO:0005794">
    <property type="term" value="C:Golgi apparatus"/>
    <property type="evidence" value="ECO:0007669"/>
    <property type="project" value="TreeGrafter"/>
</dbReference>
<name>S8CR97_9LAMI</name>
<sequence length="394" mass="45130">MGSESSSSSSPPRNLLYLTTGSVVFVLISICAFSSLSNRTSWVPPPQSQVTLQIPACNYTDGEWVQGRTDEEYLAWRWQPNDCRLPRFHPPTFFDLMQNKHVAFVGDYAARNQFESLFCMLSKSSEPEHVYGSEKASGRWRFPDHNLVFSFYYSPFLVKGDEKNRINRNNRIFLDEIDAAWTAELKDVDVLLLSAGHSFLYPSEYYQQNKLLGCHALETCNNNNITVHYAMGRALETAFGEVVKSRKKWYGHSGRDLSVFFTTFSPDHYEGDFDGIGVCQRTQPYNRTYNALGGMNAEMRRTQMEKVEEARKRSGGAVSVEALDITELAWLRPDGHPGPFFYYIPSPEELSEKIKNECVKWCLPGPVDTWNEILLDVMTNRNGRRSQLRINLQD</sequence>
<dbReference type="InterPro" id="IPR029962">
    <property type="entry name" value="TBL"/>
</dbReference>
<dbReference type="AlphaFoldDB" id="S8CR97"/>
<dbReference type="PANTHER" id="PTHR32285">
    <property type="entry name" value="PROTEIN TRICHOME BIREFRINGENCE-LIKE 9-RELATED"/>
    <property type="match status" value="1"/>
</dbReference>
<evidence type="ECO:0000259" key="3">
    <source>
        <dbReference type="Pfam" id="PF13839"/>
    </source>
</evidence>
<accession>S8CR97</accession>
<feature type="domain" description="Trichome birefringence-like C-terminal" evidence="3">
    <location>
        <begin position="85"/>
        <end position="376"/>
    </location>
</feature>
<dbReference type="OrthoDB" id="630188at2759"/>
<keyword evidence="2" id="KW-1133">Transmembrane helix</keyword>
<evidence type="ECO:0000313" key="4">
    <source>
        <dbReference type="EMBL" id="EPS67356.1"/>
    </source>
</evidence>
<protein>
    <recommendedName>
        <fullName evidence="3">Trichome birefringence-like C-terminal domain-containing protein</fullName>
    </recommendedName>
</protein>
<evidence type="ECO:0000256" key="1">
    <source>
        <dbReference type="ARBA" id="ARBA00007727"/>
    </source>
</evidence>
<feature type="transmembrane region" description="Helical" evidence="2">
    <location>
        <begin position="15"/>
        <end position="36"/>
    </location>
</feature>